<protein>
    <submittedName>
        <fullName evidence="2">ARID/BRIGHT DNA-binding domain-containing protein</fullName>
    </submittedName>
</protein>
<sequence>MFRVKSKFMAGWSSLTPGSVLDCVETNDAYQKNGSCIGSDIDVRDGVECDEDDDEVRLRCTFDQVLSVFVKEIGDRGVVRPIPAVIDDRQPVDLFKLFCLVRDRGGYDWVSKNSLWSFVAKELGLDSGATASVKLIYFKYLNELEKWFRESCKSRSSGNGQSGLYGEFQLLSSELEIEFRDLLLDRPEQKEKGDGPVQFESDENGKIEFNLSDTKDAYGMHAGADQCKDDDDEKVCNDDQNGVLISLDSLNKKENDRKRKRESLSGMLNWVCNDDQNGVLISLDSLNKKENDRKRKRESLSGMLNWVVQIAKQPNDPSIGVIPGPTNWREHKGDECWFQVIRAREALLLRRNVDSKTEESLLQNLGDRRSSNIYVATKRVNKKLKTHPLLYEDNVVAGHQSSERLRCSERFPNSVKSRSCPCCSSCSVPQSNLISPRKKELDNNSKEQAPEEVDLLATNTMVCPSVDAPHEKHVSVGTLFQADVPEWTGVASESDIKWLGTRVWPLQYEKDSSLHEADLTGKGRPDLCGCQLPGSVVCIRFHIAEARMKLKRELGSLFYRWRFDRMGEEVSLQWTAEEEKRFKDLVKSNSPSFWNRASRWFRKKTRENLVSYYFNVFLVQSRSYQNRVTPKNIDSDDDETEFGSFSNGFRNDAVEVSANFVACSQNQQCPDLD</sequence>
<evidence type="ECO:0000313" key="2">
    <source>
        <dbReference type="EMBL" id="BBH03380.1"/>
    </source>
</evidence>
<name>A0A4Y1RGI4_PRUDU</name>
<dbReference type="SUPFAM" id="SSF46774">
    <property type="entry name" value="ARID-like"/>
    <property type="match status" value="1"/>
</dbReference>
<dbReference type="PROSITE" id="PS51011">
    <property type="entry name" value="ARID"/>
    <property type="match status" value="1"/>
</dbReference>
<organism evidence="2">
    <name type="scientific">Prunus dulcis</name>
    <name type="common">Almond</name>
    <name type="synonym">Amygdalus dulcis</name>
    <dbReference type="NCBI Taxonomy" id="3755"/>
    <lineage>
        <taxon>Eukaryota</taxon>
        <taxon>Viridiplantae</taxon>
        <taxon>Streptophyta</taxon>
        <taxon>Embryophyta</taxon>
        <taxon>Tracheophyta</taxon>
        <taxon>Spermatophyta</taxon>
        <taxon>Magnoliopsida</taxon>
        <taxon>eudicotyledons</taxon>
        <taxon>Gunneridae</taxon>
        <taxon>Pentapetalae</taxon>
        <taxon>rosids</taxon>
        <taxon>fabids</taxon>
        <taxon>Rosales</taxon>
        <taxon>Rosaceae</taxon>
        <taxon>Amygdaloideae</taxon>
        <taxon>Amygdaleae</taxon>
        <taxon>Prunus</taxon>
    </lineage>
</organism>
<dbReference type="PANTHER" id="PTHR46410:SF18">
    <property type="entry name" value="AT-RICH INTERACTIVE DOMAIN-CONTAINING PROTEIN 2"/>
    <property type="match status" value="1"/>
</dbReference>
<dbReference type="CDD" id="cd16100">
    <property type="entry name" value="ARID"/>
    <property type="match status" value="1"/>
</dbReference>
<gene>
    <name evidence="2" type="ORF">Prudu_014231</name>
</gene>
<dbReference type="Pfam" id="PF01388">
    <property type="entry name" value="ARID"/>
    <property type="match status" value="1"/>
</dbReference>
<dbReference type="CDD" id="cd00167">
    <property type="entry name" value="SANT"/>
    <property type="match status" value="1"/>
</dbReference>
<dbReference type="Gene3D" id="1.10.150.60">
    <property type="entry name" value="ARID DNA-binding domain"/>
    <property type="match status" value="1"/>
</dbReference>
<dbReference type="SMART" id="SM00501">
    <property type="entry name" value="BRIGHT"/>
    <property type="match status" value="1"/>
</dbReference>
<accession>A0A4Y1RGI4</accession>
<evidence type="ECO:0000259" key="1">
    <source>
        <dbReference type="PROSITE" id="PS51011"/>
    </source>
</evidence>
<dbReference type="EMBL" id="AP019301">
    <property type="protein sequence ID" value="BBH03380.1"/>
    <property type="molecule type" value="Genomic_DNA"/>
</dbReference>
<dbReference type="GO" id="GO:0003677">
    <property type="term" value="F:DNA binding"/>
    <property type="evidence" value="ECO:0007669"/>
    <property type="project" value="UniProtKB-KW"/>
</dbReference>
<keyword evidence="2" id="KW-0238">DNA-binding</keyword>
<dbReference type="InterPro" id="IPR001005">
    <property type="entry name" value="SANT/Myb"/>
</dbReference>
<dbReference type="SMART" id="SM01014">
    <property type="entry name" value="ARID"/>
    <property type="match status" value="1"/>
</dbReference>
<dbReference type="InterPro" id="IPR001606">
    <property type="entry name" value="ARID_dom"/>
</dbReference>
<feature type="domain" description="ARID" evidence="1">
    <location>
        <begin position="56"/>
        <end position="149"/>
    </location>
</feature>
<dbReference type="PANTHER" id="PTHR46410">
    <property type="entry name" value="AT-RICH INTERACTIVE DOMAIN-CONTAINING PROTEIN 2"/>
    <property type="match status" value="1"/>
</dbReference>
<dbReference type="InterPro" id="IPR036431">
    <property type="entry name" value="ARID_dom_sf"/>
</dbReference>
<proteinExistence type="predicted"/>
<reference evidence="2" key="1">
    <citation type="journal article" date="2019" name="Science">
        <title>Mutation of a bHLH transcription factor allowed almond domestication.</title>
        <authorList>
            <person name="Sanchez-Perez R."/>
            <person name="Pavan S."/>
            <person name="Mazzeo R."/>
            <person name="Moldovan C."/>
            <person name="Aiese Cigliano R."/>
            <person name="Del Cueto J."/>
            <person name="Ricciardi F."/>
            <person name="Lotti C."/>
            <person name="Ricciardi L."/>
            <person name="Dicenta F."/>
            <person name="Lopez-Marques R.L."/>
            <person name="Lindberg Moller B."/>
        </authorList>
    </citation>
    <scope>NUCLEOTIDE SEQUENCE</scope>
</reference>
<dbReference type="AlphaFoldDB" id="A0A4Y1RGI4"/>